<dbReference type="SUPFAM" id="SSF52343">
    <property type="entry name" value="Ferredoxin reductase-like, C-terminal NADP-linked domain"/>
    <property type="match status" value="1"/>
</dbReference>
<evidence type="ECO:0000256" key="10">
    <source>
        <dbReference type="ARBA" id="ARBA00023004"/>
    </source>
</evidence>
<accession>A0ABU6D1V5</accession>
<evidence type="ECO:0000256" key="2">
    <source>
        <dbReference type="ARBA" id="ARBA00004141"/>
    </source>
</evidence>
<feature type="transmembrane region" description="Helical" evidence="13">
    <location>
        <begin position="68"/>
        <end position="86"/>
    </location>
</feature>
<dbReference type="Proteomes" id="UP001308005">
    <property type="component" value="Unassembled WGS sequence"/>
</dbReference>
<dbReference type="SUPFAM" id="SSF63380">
    <property type="entry name" value="Riboflavin synthase domain-like"/>
    <property type="match status" value="1"/>
</dbReference>
<dbReference type="InterPro" id="IPR039261">
    <property type="entry name" value="FNR_nucleotide-bd"/>
</dbReference>
<evidence type="ECO:0000256" key="13">
    <source>
        <dbReference type="SAM" id="Phobius"/>
    </source>
</evidence>
<evidence type="ECO:0000256" key="11">
    <source>
        <dbReference type="ARBA" id="ARBA00023014"/>
    </source>
</evidence>
<name>A0ABU6D1V5_9GAMM</name>
<dbReference type="RefSeq" id="WP_324696596.1">
    <property type="nucleotide sequence ID" value="NZ_JAYMYJ010000132.1"/>
</dbReference>
<dbReference type="Pfam" id="PF01794">
    <property type="entry name" value="Ferric_reduct"/>
    <property type="match status" value="1"/>
</dbReference>
<dbReference type="Gene3D" id="2.40.30.10">
    <property type="entry name" value="Translation factors"/>
    <property type="match status" value="1"/>
</dbReference>
<evidence type="ECO:0000256" key="4">
    <source>
        <dbReference type="ARBA" id="ARBA00022692"/>
    </source>
</evidence>
<reference evidence="15 16" key="2">
    <citation type="submission" date="2024-01" db="EMBL/GenBank/DDBJ databases">
        <authorList>
            <person name="Xie X."/>
        </authorList>
    </citation>
    <scope>NUCLEOTIDE SEQUENCE [LARGE SCALE GENOMIC DNA]</scope>
    <source>
        <strain evidence="15">SCUT-1</strain>
    </source>
</reference>
<feature type="transmembrane region" description="Helical" evidence="13">
    <location>
        <begin position="167"/>
        <end position="186"/>
    </location>
</feature>
<evidence type="ECO:0000256" key="3">
    <source>
        <dbReference type="ARBA" id="ARBA00022630"/>
    </source>
</evidence>
<keyword evidence="3" id="KW-0285">Flavoprotein</keyword>
<gene>
    <name evidence="15" type="ORF">VSS37_15305</name>
</gene>
<keyword evidence="4 13" id="KW-0812">Transmembrane</keyword>
<evidence type="ECO:0000256" key="12">
    <source>
        <dbReference type="ARBA" id="ARBA00023136"/>
    </source>
</evidence>
<keyword evidence="9" id="KW-0560">Oxidoreductase</keyword>
<sequence length="433" mass="48875">MAYLLVVIAPLLVAALNPANRCDFWRDFSLALGFVALSMFALQFALVSRSRIVSEPIGVDCAVSVHRYMAYAAAAFALAHPIILFAMDDKYWPLLNILTSPLRAKFAVASVVALLALMVMSIFRRKLGMSYPLWKIWHWALALIVISAGLAHAVLVNHYFSDSSVQGLWILLTAGFVLLLFWMRVLKPFMNHWQRWKVVKIEEGVGNTTTLHLEPVNPDAYGKRGFRFKAGQFAWIAARKSPFSLTYNPFSISTSAEDATNIGFTIKAHQGFSAEVADLKVGEIVYIDGPHGQFHLDNHEHAPLVLIGAGVGVTPLVSMLETLASRHSRRECYLWLSSRDEHNIICNNQIQRLRNNLNLRVQHILSRPQNPKLQRRYDALFIKQHLHMGLSQTFMQASYFICGPSSLMDTTEHTLLQLGVPRQNIHVERFNMV</sequence>
<keyword evidence="10" id="KW-0408">Iron</keyword>
<keyword evidence="16" id="KW-1185">Reference proteome</keyword>
<dbReference type="InterPro" id="IPR050415">
    <property type="entry name" value="MRET"/>
</dbReference>
<dbReference type="PANTHER" id="PTHR47354:SF8">
    <property type="entry name" value="1,2-PHENYLACETYL-COA EPOXIDASE, SUBUNIT E"/>
    <property type="match status" value="1"/>
</dbReference>
<keyword evidence="12 13" id="KW-0472">Membrane</keyword>
<evidence type="ECO:0000259" key="14">
    <source>
        <dbReference type="PROSITE" id="PS51384"/>
    </source>
</evidence>
<keyword evidence="11" id="KW-0411">Iron-sulfur</keyword>
<dbReference type="Pfam" id="PF00175">
    <property type="entry name" value="NAD_binding_1"/>
    <property type="match status" value="1"/>
</dbReference>
<reference evidence="16" key="1">
    <citation type="submission" date="2023-07" db="EMBL/GenBank/DDBJ databases">
        <title>The carbon used by Thiothrix.</title>
        <authorList>
            <person name="Chen L."/>
        </authorList>
    </citation>
    <scope>NUCLEOTIDE SEQUENCE [LARGE SCALE GENOMIC DNA]</scope>
</reference>
<evidence type="ECO:0000313" key="16">
    <source>
        <dbReference type="Proteomes" id="UP001308005"/>
    </source>
</evidence>
<evidence type="ECO:0000256" key="7">
    <source>
        <dbReference type="ARBA" id="ARBA00022827"/>
    </source>
</evidence>
<evidence type="ECO:0000256" key="8">
    <source>
        <dbReference type="ARBA" id="ARBA00022989"/>
    </source>
</evidence>
<evidence type="ECO:0000256" key="1">
    <source>
        <dbReference type="ARBA" id="ARBA00001974"/>
    </source>
</evidence>
<dbReference type="InterPro" id="IPR017927">
    <property type="entry name" value="FAD-bd_FR_type"/>
</dbReference>
<protein>
    <submittedName>
        <fullName evidence="15">Ferredoxin reductase family protein</fullName>
    </submittedName>
</protein>
<dbReference type="InterPro" id="IPR017938">
    <property type="entry name" value="Riboflavin_synthase-like_b-brl"/>
</dbReference>
<organism evidence="15 16">
    <name type="scientific">Candidatus Thiothrix phosphatis</name>
    <dbReference type="NCBI Taxonomy" id="3112415"/>
    <lineage>
        <taxon>Bacteria</taxon>
        <taxon>Pseudomonadati</taxon>
        <taxon>Pseudomonadota</taxon>
        <taxon>Gammaproteobacteria</taxon>
        <taxon>Thiotrichales</taxon>
        <taxon>Thiotrichaceae</taxon>
        <taxon>Thiothrix</taxon>
    </lineage>
</organism>
<comment type="subcellular location">
    <subcellularLocation>
        <location evidence="2">Membrane</location>
        <topology evidence="2">Multi-pass membrane protein</topology>
    </subcellularLocation>
</comment>
<evidence type="ECO:0000313" key="15">
    <source>
        <dbReference type="EMBL" id="MEB4592354.1"/>
    </source>
</evidence>
<comment type="cofactor">
    <cofactor evidence="1">
        <name>FAD</name>
        <dbReference type="ChEBI" id="CHEBI:57692"/>
    </cofactor>
</comment>
<dbReference type="PRINTS" id="PR00410">
    <property type="entry name" value="PHEHYDRXLASE"/>
</dbReference>
<keyword evidence="7" id="KW-0274">FAD</keyword>
<dbReference type="InterPro" id="IPR013130">
    <property type="entry name" value="Fe3_Rdtase_TM_dom"/>
</dbReference>
<feature type="transmembrane region" description="Helical" evidence="13">
    <location>
        <begin position="136"/>
        <end position="155"/>
    </location>
</feature>
<evidence type="ECO:0000256" key="9">
    <source>
        <dbReference type="ARBA" id="ARBA00023002"/>
    </source>
</evidence>
<feature type="transmembrane region" description="Helical" evidence="13">
    <location>
        <begin position="106"/>
        <end position="124"/>
    </location>
</feature>
<feature type="domain" description="FAD-binding FR-type" evidence="14">
    <location>
        <begin position="191"/>
        <end position="297"/>
    </location>
</feature>
<comment type="caution">
    <text evidence="15">The sequence shown here is derived from an EMBL/GenBank/DDBJ whole genome shotgun (WGS) entry which is preliminary data.</text>
</comment>
<keyword evidence="5" id="KW-0001">2Fe-2S</keyword>
<dbReference type="InterPro" id="IPR001433">
    <property type="entry name" value="OxRdtase_FAD/NAD-bd"/>
</dbReference>
<dbReference type="Gene3D" id="3.40.50.80">
    <property type="entry name" value="Nucleotide-binding domain of ferredoxin-NADP reductase (FNR) module"/>
    <property type="match status" value="1"/>
</dbReference>
<keyword evidence="8 13" id="KW-1133">Transmembrane helix</keyword>
<feature type="transmembrane region" description="Helical" evidence="13">
    <location>
        <begin position="31"/>
        <end position="47"/>
    </location>
</feature>
<evidence type="ECO:0000256" key="6">
    <source>
        <dbReference type="ARBA" id="ARBA00022723"/>
    </source>
</evidence>
<dbReference type="EMBL" id="JAYMYJ010000132">
    <property type="protein sequence ID" value="MEB4592354.1"/>
    <property type="molecule type" value="Genomic_DNA"/>
</dbReference>
<proteinExistence type="predicted"/>
<dbReference type="PANTHER" id="PTHR47354">
    <property type="entry name" value="NADH OXIDOREDUCTASE HCR"/>
    <property type="match status" value="1"/>
</dbReference>
<dbReference type="PROSITE" id="PS51384">
    <property type="entry name" value="FAD_FR"/>
    <property type="match status" value="1"/>
</dbReference>
<keyword evidence="6" id="KW-0479">Metal-binding</keyword>
<evidence type="ECO:0000256" key="5">
    <source>
        <dbReference type="ARBA" id="ARBA00022714"/>
    </source>
</evidence>